<dbReference type="GO" id="GO:0047837">
    <property type="term" value="F:D-xylose 1-dehydrogenase (NADP+) activity"/>
    <property type="evidence" value="ECO:0007669"/>
    <property type="project" value="UniProtKB-EC"/>
</dbReference>
<dbReference type="SUPFAM" id="SSF55347">
    <property type="entry name" value="Glyceraldehyde-3-phosphate dehydrogenase-like, C-terminal domain"/>
    <property type="match status" value="1"/>
</dbReference>
<dbReference type="Pfam" id="PF01408">
    <property type="entry name" value="GFO_IDH_MocA"/>
    <property type="match status" value="1"/>
</dbReference>
<accession>A0A6A5U1P5</accession>
<evidence type="ECO:0000259" key="6">
    <source>
        <dbReference type="Pfam" id="PF01408"/>
    </source>
</evidence>
<dbReference type="EC" id="1.1.1.179" evidence="3"/>
<gene>
    <name evidence="8" type="ORF">CC80DRAFT_19233</name>
</gene>
<keyword evidence="9" id="KW-1185">Reference proteome</keyword>
<dbReference type="InterPro" id="IPR050984">
    <property type="entry name" value="Gfo/Idh/MocA_domain"/>
</dbReference>
<dbReference type="PANTHER" id="PTHR22604">
    <property type="entry name" value="OXIDOREDUCTASES"/>
    <property type="match status" value="1"/>
</dbReference>
<sequence>MATLFGFMKRLYLVANPPTATKNEDAVRFGILGAANIAPAALITPAKSHPDVIVAAVAARDPKKAETFAKKYGIPIVHKTYDDLIADPSIDCIYNPLPNGLHYEWTMKALKAGKHVLLEKPSVSNAQEARSLFRNPLIQGPNAPVLLEAFHYRFHPLWPTFMAMFKKEDVEEVIVTNSLFAGMFAKDDIRFNYNLSGGTLMDFGAYAVSAVRGVFGKEPSKITSASYRAMPAGFDDKCDEAIFAEYEFAKGAIARISADLAARGGYWFPSLTKNWPSFKNSLPKLEVKLRPQTELVDDGLQKSTQKSFTVHNYMGPFLYHRIDIITTTQLTMLEERKIVKTDSNTEYKKVYNWPTGNERPKGEEWWTTYRFQLEEFVNKVKKREGSGIWVEHEESIRQMETIDKTYEKAGLPTRPTSKALE</sequence>
<comment type="similarity">
    <text evidence="1">Belongs to the Gfo/Idh/MocA family.</text>
</comment>
<dbReference type="Pfam" id="PF22725">
    <property type="entry name" value="GFO_IDH_MocA_C3"/>
    <property type="match status" value="1"/>
</dbReference>
<dbReference type="AlphaFoldDB" id="A0A6A5U1P5"/>
<dbReference type="InterPro" id="IPR055170">
    <property type="entry name" value="GFO_IDH_MocA-like_dom"/>
</dbReference>
<proteinExistence type="inferred from homology"/>
<evidence type="ECO:0000256" key="3">
    <source>
        <dbReference type="ARBA" id="ARBA00038984"/>
    </source>
</evidence>
<dbReference type="SUPFAM" id="SSF51735">
    <property type="entry name" value="NAD(P)-binding Rossmann-fold domains"/>
    <property type="match status" value="1"/>
</dbReference>
<dbReference type="Gene3D" id="3.40.50.720">
    <property type="entry name" value="NAD(P)-binding Rossmann-like Domain"/>
    <property type="match status" value="1"/>
</dbReference>
<name>A0A6A5U1P5_9PLEO</name>
<dbReference type="PANTHER" id="PTHR22604:SF105">
    <property type="entry name" value="TRANS-1,2-DIHYDROBENZENE-1,2-DIOL DEHYDROGENASE"/>
    <property type="match status" value="1"/>
</dbReference>
<evidence type="ECO:0000313" key="9">
    <source>
        <dbReference type="Proteomes" id="UP000800035"/>
    </source>
</evidence>
<dbReference type="GO" id="GO:0000166">
    <property type="term" value="F:nucleotide binding"/>
    <property type="evidence" value="ECO:0007669"/>
    <property type="project" value="InterPro"/>
</dbReference>
<evidence type="ECO:0000256" key="2">
    <source>
        <dbReference type="ARBA" id="ARBA00023002"/>
    </source>
</evidence>
<feature type="domain" description="Gfo/Idh/MocA-like oxidoreductase N-terminal" evidence="6">
    <location>
        <begin position="27"/>
        <end position="133"/>
    </location>
</feature>
<keyword evidence="2" id="KW-0560">Oxidoreductase</keyword>
<evidence type="ECO:0000259" key="7">
    <source>
        <dbReference type="Pfam" id="PF22725"/>
    </source>
</evidence>
<evidence type="ECO:0000313" key="8">
    <source>
        <dbReference type="EMBL" id="KAF1958755.1"/>
    </source>
</evidence>
<evidence type="ECO:0000256" key="5">
    <source>
        <dbReference type="ARBA" id="ARBA00049233"/>
    </source>
</evidence>
<evidence type="ECO:0000256" key="1">
    <source>
        <dbReference type="ARBA" id="ARBA00010928"/>
    </source>
</evidence>
<evidence type="ECO:0000256" key="4">
    <source>
        <dbReference type="ARBA" id="ARBA00042988"/>
    </source>
</evidence>
<dbReference type="Gene3D" id="3.30.360.10">
    <property type="entry name" value="Dihydrodipicolinate Reductase, domain 2"/>
    <property type="match status" value="1"/>
</dbReference>
<feature type="domain" description="GFO/IDH/MocA-like oxidoreductase" evidence="7">
    <location>
        <begin position="183"/>
        <end position="266"/>
    </location>
</feature>
<protein>
    <recommendedName>
        <fullName evidence="3">D-xylose 1-dehydrogenase (NADP(+), D-xylono-1,5-lactone-forming)</fullName>
        <ecNumber evidence="3">1.1.1.179</ecNumber>
    </recommendedName>
    <alternativeName>
        <fullName evidence="4">D-xylose-NADP dehydrogenase</fullName>
    </alternativeName>
</protein>
<comment type="catalytic activity">
    <reaction evidence="5">
        <text>D-xylose + NADP(+) = D-xylono-1,5-lactone + NADPH + H(+)</text>
        <dbReference type="Rhea" id="RHEA:22000"/>
        <dbReference type="ChEBI" id="CHEBI:15378"/>
        <dbReference type="ChEBI" id="CHEBI:15867"/>
        <dbReference type="ChEBI" id="CHEBI:53455"/>
        <dbReference type="ChEBI" id="CHEBI:57783"/>
        <dbReference type="ChEBI" id="CHEBI:58349"/>
        <dbReference type="EC" id="1.1.1.179"/>
    </reaction>
</comment>
<organism evidence="8 9">
    <name type="scientific">Byssothecium circinans</name>
    <dbReference type="NCBI Taxonomy" id="147558"/>
    <lineage>
        <taxon>Eukaryota</taxon>
        <taxon>Fungi</taxon>
        <taxon>Dikarya</taxon>
        <taxon>Ascomycota</taxon>
        <taxon>Pezizomycotina</taxon>
        <taxon>Dothideomycetes</taxon>
        <taxon>Pleosporomycetidae</taxon>
        <taxon>Pleosporales</taxon>
        <taxon>Massarineae</taxon>
        <taxon>Massarinaceae</taxon>
        <taxon>Byssothecium</taxon>
    </lineage>
</organism>
<dbReference type="InterPro" id="IPR000683">
    <property type="entry name" value="Gfo/Idh/MocA-like_OxRdtase_N"/>
</dbReference>
<dbReference type="InterPro" id="IPR036291">
    <property type="entry name" value="NAD(P)-bd_dom_sf"/>
</dbReference>
<dbReference type="OrthoDB" id="6417021at2759"/>
<dbReference type="EMBL" id="ML976986">
    <property type="protein sequence ID" value="KAF1958755.1"/>
    <property type="molecule type" value="Genomic_DNA"/>
</dbReference>
<reference evidence="8" key="1">
    <citation type="journal article" date="2020" name="Stud. Mycol.">
        <title>101 Dothideomycetes genomes: a test case for predicting lifestyles and emergence of pathogens.</title>
        <authorList>
            <person name="Haridas S."/>
            <person name="Albert R."/>
            <person name="Binder M."/>
            <person name="Bloem J."/>
            <person name="Labutti K."/>
            <person name="Salamov A."/>
            <person name="Andreopoulos B."/>
            <person name="Baker S."/>
            <person name="Barry K."/>
            <person name="Bills G."/>
            <person name="Bluhm B."/>
            <person name="Cannon C."/>
            <person name="Castanera R."/>
            <person name="Culley D."/>
            <person name="Daum C."/>
            <person name="Ezra D."/>
            <person name="Gonzalez J."/>
            <person name="Henrissat B."/>
            <person name="Kuo A."/>
            <person name="Liang C."/>
            <person name="Lipzen A."/>
            <person name="Lutzoni F."/>
            <person name="Magnuson J."/>
            <person name="Mondo S."/>
            <person name="Nolan M."/>
            <person name="Ohm R."/>
            <person name="Pangilinan J."/>
            <person name="Park H.-J."/>
            <person name="Ramirez L."/>
            <person name="Alfaro M."/>
            <person name="Sun H."/>
            <person name="Tritt A."/>
            <person name="Yoshinaga Y."/>
            <person name="Zwiers L.-H."/>
            <person name="Turgeon B."/>
            <person name="Goodwin S."/>
            <person name="Spatafora J."/>
            <person name="Crous P."/>
            <person name="Grigoriev I."/>
        </authorList>
    </citation>
    <scope>NUCLEOTIDE SEQUENCE</scope>
    <source>
        <strain evidence="8">CBS 675.92</strain>
    </source>
</reference>
<dbReference type="Proteomes" id="UP000800035">
    <property type="component" value="Unassembled WGS sequence"/>
</dbReference>